<name>A0AAD7NN42_9AGAR</name>
<dbReference type="AlphaFoldDB" id="A0AAD7NN42"/>
<dbReference type="Proteomes" id="UP001215598">
    <property type="component" value="Unassembled WGS sequence"/>
</dbReference>
<protein>
    <recommendedName>
        <fullName evidence="4">F-box domain-containing protein</fullName>
    </recommendedName>
</protein>
<dbReference type="InterPro" id="IPR032675">
    <property type="entry name" value="LRR_dom_sf"/>
</dbReference>
<dbReference type="EMBL" id="JARKIB010000022">
    <property type="protein sequence ID" value="KAJ7767186.1"/>
    <property type="molecule type" value="Genomic_DNA"/>
</dbReference>
<keyword evidence="3" id="KW-1185">Reference proteome</keyword>
<feature type="coiled-coil region" evidence="1">
    <location>
        <begin position="34"/>
        <end position="61"/>
    </location>
</feature>
<gene>
    <name evidence="2" type="ORF">B0H16DRAFT_352437</name>
</gene>
<organism evidence="2 3">
    <name type="scientific">Mycena metata</name>
    <dbReference type="NCBI Taxonomy" id="1033252"/>
    <lineage>
        <taxon>Eukaryota</taxon>
        <taxon>Fungi</taxon>
        <taxon>Dikarya</taxon>
        <taxon>Basidiomycota</taxon>
        <taxon>Agaricomycotina</taxon>
        <taxon>Agaricomycetes</taxon>
        <taxon>Agaricomycetidae</taxon>
        <taxon>Agaricales</taxon>
        <taxon>Marasmiineae</taxon>
        <taxon>Mycenaceae</taxon>
        <taxon>Mycena</taxon>
    </lineage>
</organism>
<evidence type="ECO:0000313" key="3">
    <source>
        <dbReference type="Proteomes" id="UP001215598"/>
    </source>
</evidence>
<evidence type="ECO:0000256" key="1">
    <source>
        <dbReference type="SAM" id="Coils"/>
    </source>
</evidence>
<dbReference type="Gene3D" id="3.80.10.10">
    <property type="entry name" value="Ribonuclease Inhibitor"/>
    <property type="match status" value="1"/>
</dbReference>
<sequence length="545" mass="60462">MDTPFKAILHTNTVPSDGDCQRIRELLAGPRREAAKLTEEIERLHALIKELTEKRDNLNEVIDPHLALISPIRRLPHDVVAEIFAACLPPDRNAVIQGTESPLLLCHICQAWRTLALSTPRLWASLHIVGPPTPPKLHQINEAVAWWLAKSGGLPLSISIVQSSWASWDTDFSILVQTLVQYASRWQRIRFRLNAYHSLQPLAALRPIDVPFLETVVFDGFPPSGAENSTAFLGTNSLRGLSLIRATNSFPVQTIPWDSLRRLFLSPAAACHTVAEGLELLRRCPNLESCALAFMPDSNDSPSPVGSAVAPASPCRMPNLRQLSVFDRQRPGGTAGFFGLLELPNLRGLEYATYSAEALPILPLLNSPQHIQRFGLSIHGLTSETLIACIRLLPALRELFLCADPFSFHQSPDDPFHPDFTFWTAMTPTANTIHATLCPQLEVMEFTQFTGFPDQLLLEFIRARTECHFPEIAQLSKVHGSFQRPIMEDILPALQQVIADGLDLSLRYSPFSVYYSASQENTAYTDGELLSDGWGDTSGGDSSRR</sequence>
<evidence type="ECO:0000313" key="2">
    <source>
        <dbReference type="EMBL" id="KAJ7767186.1"/>
    </source>
</evidence>
<evidence type="ECO:0008006" key="4">
    <source>
        <dbReference type="Google" id="ProtNLM"/>
    </source>
</evidence>
<keyword evidence="1" id="KW-0175">Coiled coil</keyword>
<accession>A0AAD7NN42</accession>
<dbReference type="SUPFAM" id="SSF52047">
    <property type="entry name" value="RNI-like"/>
    <property type="match status" value="1"/>
</dbReference>
<proteinExistence type="predicted"/>
<reference evidence="2" key="1">
    <citation type="submission" date="2023-03" db="EMBL/GenBank/DDBJ databases">
        <title>Massive genome expansion in bonnet fungi (Mycena s.s.) driven by repeated elements and novel gene families across ecological guilds.</title>
        <authorList>
            <consortium name="Lawrence Berkeley National Laboratory"/>
            <person name="Harder C.B."/>
            <person name="Miyauchi S."/>
            <person name="Viragh M."/>
            <person name="Kuo A."/>
            <person name="Thoen E."/>
            <person name="Andreopoulos B."/>
            <person name="Lu D."/>
            <person name="Skrede I."/>
            <person name="Drula E."/>
            <person name="Henrissat B."/>
            <person name="Morin E."/>
            <person name="Kohler A."/>
            <person name="Barry K."/>
            <person name="LaButti K."/>
            <person name="Morin E."/>
            <person name="Salamov A."/>
            <person name="Lipzen A."/>
            <person name="Mereny Z."/>
            <person name="Hegedus B."/>
            <person name="Baldrian P."/>
            <person name="Stursova M."/>
            <person name="Weitz H."/>
            <person name="Taylor A."/>
            <person name="Grigoriev I.V."/>
            <person name="Nagy L.G."/>
            <person name="Martin F."/>
            <person name="Kauserud H."/>
        </authorList>
    </citation>
    <scope>NUCLEOTIDE SEQUENCE</scope>
    <source>
        <strain evidence="2">CBHHK182m</strain>
    </source>
</reference>
<comment type="caution">
    <text evidence="2">The sequence shown here is derived from an EMBL/GenBank/DDBJ whole genome shotgun (WGS) entry which is preliminary data.</text>
</comment>